<evidence type="ECO:0000313" key="2">
    <source>
        <dbReference type="Proteomes" id="UP001152747"/>
    </source>
</evidence>
<protein>
    <submittedName>
        <fullName evidence="1">Uncharacterized protein</fullName>
    </submittedName>
</protein>
<name>A0A9P1IL30_9PELO</name>
<dbReference type="EMBL" id="CANHGI010000003">
    <property type="protein sequence ID" value="CAI5446383.1"/>
    <property type="molecule type" value="Genomic_DNA"/>
</dbReference>
<reference evidence="1" key="1">
    <citation type="submission" date="2022-11" db="EMBL/GenBank/DDBJ databases">
        <authorList>
            <person name="Kikuchi T."/>
        </authorList>
    </citation>
    <scope>NUCLEOTIDE SEQUENCE</scope>
    <source>
        <strain evidence="1">PS1010</strain>
    </source>
</reference>
<accession>A0A9P1IL30</accession>
<sequence>MEHFIKGIANVIQVESTVSIMDETTRYIGRFTSSPVTWTQHLLGFQYSELMAVISPPVPTWMNFGSLAFTKNINHRLRSIWSIFFRYCQLGKTANEDLD</sequence>
<evidence type="ECO:0000313" key="1">
    <source>
        <dbReference type="EMBL" id="CAI5446383.1"/>
    </source>
</evidence>
<comment type="caution">
    <text evidence="1">The sequence shown here is derived from an EMBL/GenBank/DDBJ whole genome shotgun (WGS) entry which is preliminary data.</text>
</comment>
<gene>
    <name evidence="1" type="ORF">CAMP_LOCUS9020</name>
</gene>
<proteinExistence type="predicted"/>
<organism evidence="1 2">
    <name type="scientific">Caenorhabditis angaria</name>
    <dbReference type="NCBI Taxonomy" id="860376"/>
    <lineage>
        <taxon>Eukaryota</taxon>
        <taxon>Metazoa</taxon>
        <taxon>Ecdysozoa</taxon>
        <taxon>Nematoda</taxon>
        <taxon>Chromadorea</taxon>
        <taxon>Rhabditida</taxon>
        <taxon>Rhabditina</taxon>
        <taxon>Rhabditomorpha</taxon>
        <taxon>Rhabditoidea</taxon>
        <taxon>Rhabditidae</taxon>
        <taxon>Peloderinae</taxon>
        <taxon>Caenorhabditis</taxon>
    </lineage>
</organism>
<dbReference type="AlphaFoldDB" id="A0A9P1IL30"/>
<keyword evidence="2" id="KW-1185">Reference proteome</keyword>
<dbReference type="Proteomes" id="UP001152747">
    <property type="component" value="Unassembled WGS sequence"/>
</dbReference>